<keyword evidence="6 7" id="KW-0472">Membrane</keyword>
<feature type="transmembrane region" description="Helical" evidence="7">
    <location>
        <begin position="216"/>
        <end position="245"/>
    </location>
</feature>
<dbReference type="InterPro" id="IPR050366">
    <property type="entry name" value="BP-dependent_transpt_permease"/>
</dbReference>
<organism evidence="9 10">
    <name type="scientific">Geodia barretti</name>
    <name type="common">Barrett's horny sponge</name>
    <dbReference type="NCBI Taxonomy" id="519541"/>
    <lineage>
        <taxon>Eukaryota</taxon>
        <taxon>Metazoa</taxon>
        <taxon>Porifera</taxon>
        <taxon>Demospongiae</taxon>
        <taxon>Heteroscleromorpha</taxon>
        <taxon>Tetractinellida</taxon>
        <taxon>Astrophorina</taxon>
        <taxon>Geodiidae</taxon>
        <taxon>Geodia</taxon>
    </lineage>
</organism>
<gene>
    <name evidence="9" type="ORF">GBAR_LOCUS20116</name>
</gene>
<dbReference type="PANTHER" id="PTHR43386:SF1">
    <property type="entry name" value="D,D-DIPEPTIDE TRANSPORT SYSTEM PERMEASE PROTEIN DDPC-RELATED"/>
    <property type="match status" value="1"/>
</dbReference>
<evidence type="ECO:0000256" key="1">
    <source>
        <dbReference type="ARBA" id="ARBA00004651"/>
    </source>
</evidence>
<proteinExistence type="predicted"/>
<evidence type="ECO:0000313" key="9">
    <source>
        <dbReference type="EMBL" id="CAI8035862.1"/>
    </source>
</evidence>
<keyword evidence="3" id="KW-1003">Cell membrane</keyword>
<dbReference type="Pfam" id="PF00528">
    <property type="entry name" value="BPD_transp_1"/>
    <property type="match status" value="1"/>
</dbReference>
<keyword evidence="10" id="KW-1185">Reference proteome</keyword>
<evidence type="ECO:0000259" key="8">
    <source>
        <dbReference type="PROSITE" id="PS50928"/>
    </source>
</evidence>
<comment type="subcellular location">
    <subcellularLocation>
        <location evidence="1">Cell membrane</location>
        <topology evidence="1">Multi-pass membrane protein</topology>
    </subcellularLocation>
</comment>
<dbReference type="SUPFAM" id="SSF161098">
    <property type="entry name" value="MetI-like"/>
    <property type="match status" value="1"/>
</dbReference>
<evidence type="ECO:0000256" key="3">
    <source>
        <dbReference type="ARBA" id="ARBA00022475"/>
    </source>
</evidence>
<protein>
    <submittedName>
        <fullName evidence="9">Oligopeptide transport system permease protein OppC</fullName>
    </submittedName>
</protein>
<evidence type="ECO:0000256" key="6">
    <source>
        <dbReference type="ARBA" id="ARBA00023136"/>
    </source>
</evidence>
<feature type="transmembrane region" description="Helical" evidence="7">
    <location>
        <begin position="37"/>
        <end position="59"/>
    </location>
</feature>
<dbReference type="Pfam" id="PF12911">
    <property type="entry name" value="OppC_N"/>
    <property type="match status" value="1"/>
</dbReference>
<keyword evidence="2" id="KW-0813">Transport</keyword>
<reference evidence="9" key="1">
    <citation type="submission" date="2023-03" db="EMBL/GenBank/DDBJ databases">
        <authorList>
            <person name="Steffen K."/>
            <person name="Cardenas P."/>
        </authorList>
    </citation>
    <scope>NUCLEOTIDE SEQUENCE</scope>
</reference>
<comment type="caution">
    <text evidence="9">The sequence shown here is derived from an EMBL/GenBank/DDBJ whole genome shotgun (WGS) entry which is preliminary data.</text>
</comment>
<dbReference type="PROSITE" id="PS50928">
    <property type="entry name" value="ABC_TM1"/>
    <property type="match status" value="1"/>
</dbReference>
<evidence type="ECO:0000256" key="4">
    <source>
        <dbReference type="ARBA" id="ARBA00022692"/>
    </source>
</evidence>
<dbReference type="InterPro" id="IPR000515">
    <property type="entry name" value="MetI-like"/>
</dbReference>
<sequence length="305" mass="32383">MREIGADSAEQGVVQTSLDVGKASLGSIRRFSRTAPLAVAGAAVLLFLLFIVIFADVLAPHDPNTTNYKIIRQPPSWDLPLGADHLGRDALSRIIVGSRTSLLIAFTSVLIAKIIGFSWGTLSGFKGGQFDLISQRFLDVLMSIPSVILALLLLTAAGSGVFTVIIAISIGSIAGTTRIIRSVVLMVKEMDFITAAQAMGASPLRIMLRHIAPQTVAPLLVIASASLGGAIFAESALSFLGLGIPPPNASWGAMLSSRSGWARPLIQWWLVVYPGLFITITVLSFNILGDGLRDALDPRLRGSRE</sequence>
<dbReference type="GO" id="GO:0055085">
    <property type="term" value="P:transmembrane transport"/>
    <property type="evidence" value="ECO:0007669"/>
    <property type="project" value="InterPro"/>
</dbReference>
<dbReference type="AlphaFoldDB" id="A0AA35X2X6"/>
<feature type="transmembrane region" description="Helical" evidence="7">
    <location>
        <begin position="265"/>
        <end position="289"/>
    </location>
</feature>
<evidence type="ECO:0000313" key="10">
    <source>
        <dbReference type="Proteomes" id="UP001174909"/>
    </source>
</evidence>
<keyword evidence="4 7" id="KW-0812">Transmembrane</keyword>
<keyword evidence="5 7" id="KW-1133">Transmembrane helix</keyword>
<dbReference type="Gene3D" id="1.10.3720.10">
    <property type="entry name" value="MetI-like"/>
    <property type="match status" value="1"/>
</dbReference>
<dbReference type="CDD" id="cd06261">
    <property type="entry name" value="TM_PBP2"/>
    <property type="match status" value="1"/>
</dbReference>
<evidence type="ECO:0000256" key="7">
    <source>
        <dbReference type="SAM" id="Phobius"/>
    </source>
</evidence>
<dbReference type="Proteomes" id="UP001174909">
    <property type="component" value="Unassembled WGS sequence"/>
</dbReference>
<name>A0AA35X2X6_GEOBA</name>
<feature type="transmembrane region" description="Helical" evidence="7">
    <location>
        <begin position="102"/>
        <end position="125"/>
    </location>
</feature>
<feature type="transmembrane region" description="Helical" evidence="7">
    <location>
        <begin position="161"/>
        <end position="180"/>
    </location>
</feature>
<dbReference type="InterPro" id="IPR035906">
    <property type="entry name" value="MetI-like_sf"/>
</dbReference>
<feature type="domain" description="ABC transmembrane type-1" evidence="8">
    <location>
        <begin position="98"/>
        <end position="289"/>
    </location>
</feature>
<dbReference type="GO" id="GO:0005886">
    <property type="term" value="C:plasma membrane"/>
    <property type="evidence" value="ECO:0007669"/>
    <property type="project" value="UniProtKB-SubCell"/>
</dbReference>
<feature type="transmembrane region" description="Helical" evidence="7">
    <location>
        <begin position="137"/>
        <end position="155"/>
    </location>
</feature>
<dbReference type="EMBL" id="CASHTH010002829">
    <property type="protein sequence ID" value="CAI8035862.1"/>
    <property type="molecule type" value="Genomic_DNA"/>
</dbReference>
<evidence type="ECO:0000256" key="2">
    <source>
        <dbReference type="ARBA" id="ARBA00022448"/>
    </source>
</evidence>
<dbReference type="PANTHER" id="PTHR43386">
    <property type="entry name" value="OLIGOPEPTIDE TRANSPORT SYSTEM PERMEASE PROTEIN APPC"/>
    <property type="match status" value="1"/>
</dbReference>
<evidence type="ECO:0000256" key="5">
    <source>
        <dbReference type="ARBA" id="ARBA00022989"/>
    </source>
</evidence>
<accession>A0AA35X2X6</accession>
<dbReference type="InterPro" id="IPR025966">
    <property type="entry name" value="OppC_N"/>
</dbReference>